<gene>
    <name evidence="2" type="ORF">HA336_00760</name>
</gene>
<comment type="caution">
    <text evidence="2">The sequence shown here is derived from an EMBL/GenBank/DDBJ whole genome shotgun (WGS) entry which is preliminary data.</text>
</comment>
<dbReference type="Proteomes" id="UP000619545">
    <property type="component" value="Unassembled WGS sequence"/>
</dbReference>
<protein>
    <submittedName>
        <fullName evidence="2">Uncharacterized protein</fullName>
    </submittedName>
</protein>
<evidence type="ECO:0000313" key="3">
    <source>
        <dbReference type="Proteomes" id="UP000619545"/>
    </source>
</evidence>
<sequence>MSSSISELPLRPVSRDVPEIRCRWMSTNAFRIRPPGTRVNRRERVRKPGGYDPDPPTPGIR</sequence>
<dbReference type="RefSeq" id="WP_148679703.1">
    <property type="nucleotide sequence ID" value="NZ_DUJS01000001.1"/>
</dbReference>
<dbReference type="EMBL" id="DUJS01000001">
    <property type="protein sequence ID" value="HII69747.1"/>
    <property type="molecule type" value="Genomic_DNA"/>
</dbReference>
<organism evidence="2 3">
    <name type="scientific">Methanopyrus kandleri</name>
    <dbReference type="NCBI Taxonomy" id="2320"/>
    <lineage>
        <taxon>Archaea</taxon>
        <taxon>Methanobacteriati</taxon>
        <taxon>Methanobacteriota</taxon>
        <taxon>Methanomada group</taxon>
        <taxon>Methanopyri</taxon>
        <taxon>Methanopyrales</taxon>
        <taxon>Methanopyraceae</taxon>
        <taxon>Methanopyrus</taxon>
    </lineage>
</organism>
<proteinExistence type="predicted"/>
<evidence type="ECO:0000256" key="1">
    <source>
        <dbReference type="SAM" id="MobiDB-lite"/>
    </source>
</evidence>
<feature type="region of interest" description="Disordered" evidence="1">
    <location>
        <begin position="34"/>
        <end position="61"/>
    </location>
</feature>
<dbReference type="GeneID" id="41583418"/>
<name>A0A832SSY0_9EURY</name>
<accession>A0A832SSY0</accession>
<evidence type="ECO:0000313" key="2">
    <source>
        <dbReference type="EMBL" id="HII69747.1"/>
    </source>
</evidence>
<dbReference type="AlphaFoldDB" id="A0A832SSY0"/>
<reference evidence="2" key="1">
    <citation type="journal article" date="2020" name="bioRxiv">
        <title>A rank-normalized archaeal taxonomy based on genome phylogeny resolves widespread incomplete and uneven classifications.</title>
        <authorList>
            <person name="Rinke C."/>
            <person name="Chuvochina M."/>
            <person name="Mussig A.J."/>
            <person name="Chaumeil P.-A."/>
            <person name="Waite D.W."/>
            <person name="Whitman W.B."/>
            <person name="Parks D.H."/>
            <person name="Hugenholtz P."/>
        </authorList>
    </citation>
    <scope>NUCLEOTIDE SEQUENCE</scope>
    <source>
        <strain evidence="2">UBA8853</strain>
    </source>
</reference>